<dbReference type="AlphaFoldDB" id="A0AB34HTK6"/>
<organism evidence="1 2">
    <name type="scientific">Eschrichtius robustus</name>
    <name type="common">California gray whale</name>
    <name type="synonym">Eschrichtius gibbosus</name>
    <dbReference type="NCBI Taxonomy" id="9764"/>
    <lineage>
        <taxon>Eukaryota</taxon>
        <taxon>Metazoa</taxon>
        <taxon>Chordata</taxon>
        <taxon>Craniata</taxon>
        <taxon>Vertebrata</taxon>
        <taxon>Euteleostomi</taxon>
        <taxon>Mammalia</taxon>
        <taxon>Eutheria</taxon>
        <taxon>Laurasiatheria</taxon>
        <taxon>Artiodactyla</taxon>
        <taxon>Whippomorpha</taxon>
        <taxon>Cetacea</taxon>
        <taxon>Mysticeti</taxon>
        <taxon>Eschrichtiidae</taxon>
        <taxon>Eschrichtius</taxon>
    </lineage>
</organism>
<gene>
    <name evidence="1" type="ORF">J1605_018614</name>
</gene>
<reference evidence="1 2" key="1">
    <citation type="submission" date="2022-11" db="EMBL/GenBank/DDBJ databases">
        <title>Whole genome sequence of Eschrichtius robustus ER-17-0199.</title>
        <authorList>
            <person name="Bruniche-Olsen A."/>
            <person name="Black A.N."/>
            <person name="Fields C.J."/>
            <person name="Walden K."/>
            <person name="Dewoody J.A."/>
        </authorList>
    </citation>
    <scope>NUCLEOTIDE SEQUENCE [LARGE SCALE GENOMIC DNA]</scope>
    <source>
        <strain evidence="1">ER-17-0199</strain>
        <tissue evidence="1">Blubber</tissue>
    </source>
</reference>
<sequence>MRGTRVRALVWEDPTCRGAAKPFERHDPVDGRITERQFGGMLLAYSGVQSKKLTAMQKQLKKHFKEGKVGIFA</sequence>
<protein>
    <submittedName>
        <fullName evidence="1">Uncharacterized protein</fullName>
    </submittedName>
</protein>
<accession>A0AB34HTK6</accession>
<dbReference type="EMBL" id="JAIQCJ010000625">
    <property type="protein sequence ID" value="KAJ8795027.1"/>
    <property type="molecule type" value="Genomic_DNA"/>
</dbReference>
<evidence type="ECO:0000313" key="2">
    <source>
        <dbReference type="Proteomes" id="UP001159641"/>
    </source>
</evidence>
<dbReference type="Proteomes" id="UP001159641">
    <property type="component" value="Unassembled WGS sequence"/>
</dbReference>
<comment type="caution">
    <text evidence="1">The sequence shown here is derived from an EMBL/GenBank/DDBJ whole genome shotgun (WGS) entry which is preliminary data.</text>
</comment>
<proteinExistence type="predicted"/>
<evidence type="ECO:0000313" key="1">
    <source>
        <dbReference type="EMBL" id="KAJ8795027.1"/>
    </source>
</evidence>
<name>A0AB34HTK6_ESCRO</name>
<keyword evidence="2" id="KW-1185">Reference proteome</keyword>